<dbReference type="GO" id="GO:0019481">
    <property type="term" value="P:L-alanine catabolic process, by transamination"/>
    <property type="evidence" value="ECO:0007669"/>
    <property type="project" value="TreeGrafter"/>
</dbReference>
<dbReference type="Pfam" id="PF00202">
    <property type="entry name" value="Aminotran_3"/>
    <property type="match status" value="1"/>
</dbReference>
<reference evidence="8" key="1">
    <citation type="submission" date="2014-09" db="EMBL/GenBank/DDBJ databases">
        <authorList>
            <person name="Magalhaes I.L.F."/>
            <person name="Oliveira U."/>
            <person name="Santos F.R."/>
            <person name="Vidigal T.H.D.A."/>
            <person name="Brescovit A.D."/>
            <person name="Santos A.J."/>
        </authorList>
    </citation>
    <scope>NUCLEOTIDE SEQUENCE</scope>
    <source>
        <tissue evidence="8">Shoot tissue taken approximately 20 cm above the soil surface</tissue>
    </source>
</reference>
<evidence type="ECO:0000256" key="1">
    <source>
        <dbReference type="ARBA" id="ARBA00001933"/>
    </source>
</evidence>
<keyword evidence="7" id="KW-0808">Transferase</keyword>
<dbReference type="GO" id="GO:0005739">
    <property type="term" value="C:mitochondrion"/>
    <property type="evidence" value="ECO:0007669"/>
    <property type="project" value="UniProtKB-SubCell"/>
</dbReference>
<evidence type="ECO:0000256" key="5">
    <source>
        <dbReference type="ARBA" id="ARBA00013049"/>
    </source>
</evidence>
<evidence type="ECO:0000256" key="3">
    <source>
        <dbReference type="ARBA" id="ARBA00008954"/>
    </source>
</evidence>
<protein>
    <recommendedName>
        <fullName evidence="5">alanine--glyoxylate transaminase</fullName>
        <ecNumber evidence="5">2.6.1.44</ecNumber>
    </recommendedName>
</protein>
<dbReference type="EMBL" id="GBRH01210594">
    <property type="protein sequence ID" value="JAD87301.1"/>
    <property type="molecule type" value="Transcribed_RNA"/>
</dbReference>
<accession>A0A0A9DHJ2</accession>
<dbReference type="PANTHER" id="PTHR45688">
    <property type="match status" value="1"/>
</dbReference>
<evidence type="ECO:0000256" key="2">
    <source>
        <dbReference type="ARBA" id="ARBA00004173"/>
    </source>
</evidence>
<proteinExistence type="inferred from homology"/>
<keyword evidence="6" id="KW-0032">Aminotransferase</keyword>
<comment type="subunit">
    <text evidence="4">Homotetramer.</text>
</comment>
<sequence>MFQGIGNGLPLGAVVTTPEIASVLAQKIQFNTFGGNPVCSAGGLTVLKVLDKEKRQAHCADVGSHLVERLKSLQQKHEIIGDVRGRGLMLGVELVTDRKEKTPAKAETAVLFEKLKELGILVGKGGLHGNVFRIKPPMCFSKDDADFLVDAMDYTMSGL</sequence>
<dbReference type="InterPro" id="IPR015422">
    <property type="entry name" value="PyrdxlP-dep_Trfase_small"/>
</dbReference>
<comment type="subcellular location">
    <subcellularLocation>
        <location evidence="2">Mitochondrion</location>
    </subcellularLocation>
</comment>
<name>A0A0A9DHJ2_ARUDO</name>
<comment type="similarity">
    <text evidence="3">Belongs to the class-III pyridoxal-phosphate-dependent aminotransferase family.</text>
</comment>
<dbReference type="InterPro" id="IPR005814">
    <property type="entry name" value="Aminotrans_3"/>
</dbReference>
<dbReference type="SUPFAM" id="SSF53383">
    <property type="entry name" value="PLP-dependent transferases"/>
    <property type="match status" value="1"/>
</dbReference>
<evidence type="ECO:0000256" key="4">
    <source>
        <dbReference type="ARBA" id="ARBA00011881"/>
    </source>
</evidence>
<dbReference type="AlphaFoldDB" id="A0A0A9DHJ2"/>
<comment type="cofactor">
    <cofactor evidence="1">
        <name>pyridoxal 5'-phosphate</name>
        <dbReference type="ChEBI" id="CHEBI:597326"/>
    </cofactor>
</comment>
<evidence type="ECO:0000313" key="8">
    <source>
        <dbReference type="EMBL" id="JAD87301.1"/>
    </source>
</evidence>
<dbReference type="EC" id="2.6.1.44" evidence="5"/>
<reference evidence="8" key="2">
    <citation type="journal article" date="2015" name="Data Brief">
        <title>Shoot transcriptome of the giant reed, Arundo donax.</title>
        <authorList>
            <person name="Barrero R.A."/>
            <person name="Guerrero F.D."/>
            <person name="Moolhuijzen P."/>
            <person name="Goolsby J.A."/>
            <person name="Tidwell J."/>
            <person name="Bellgard S.E."/>
            <person name="Bellgard M.I."/>
        </authorList>
    </citation>
    <scope>NUCLEOTIDE SEQUENCE</scope>
    <source>
        <tissue evidence="8">Shoot tissue taken approximately 20 cm above the soil surface</tissue>
    </source>
</reference>
<evidence type="ECO:0000256" key="7">
    <source>
        <dbReference type="ARBA" id="ARBA00022679"/>
    </source>
</evidence>
<dbReference type="PANTHER" id="PTHR45688:SF3">
    <property type="entry name" value="ALANINE--GLYOXYLATE AMINOTRANSFERASE 2, MITOCHONDRIAL"/>
    <property type="match status" value="1"/>
</dbReference>
<dbReference type="InterPro" id="IPR015424">
    <property type="entry name" value="PyrdxlP-dep_Trfase"/>
</dbReference>
<evidence type="ECO:0000256" key="6">
    <source>
        <dbReference type="ARBA" id="ARBA00022576"/>
    </source>
</evidence>
<dbReference type="GO" id="GO:0009436">
    <property type="term" value="P:glyoxylate catabolic process"/>
    <property type="evidence" value="ECO:0007669"/>
    <property type="project" value="TreeGrafter"/>
</dbReference>
<dbReference type="GO" id="GO:0030170">
    <property type="term" value="F:pyridoxal phosphate binding"/>
    <property type="evidence" value="ECO:0007669"/>
    <property type="project" value="InterPro"/>
</dbReference>
<dbReference type="Gene3D" id="3.90.1150.10">
    <property type="entry name" value="Aspartate Aminotransferase, domain 1"/>
    <property type="match status" value="1"/>
</dbReference>
<organism evidence="8">
    <name type="scientific">Arundo donax</name>
    <name type="common">Giant reed</name>
    <name type="synonym">Donax arundinaceus</name>
    <dbReference type="NCBI Taxonomy" id="35708"/>
    <lineage>
        <taxon>Eukaryota</taxon>
        <taxon>Viridiplantae</taxon>
        <taxon>Streptophyta</taxon>
        <taxon>Embryophyta</taxon>
        <taxon>Tracheophyta</taxon>
        <taxon>Spermatophyta</taxon>
        <taxon>Magnoliopsida</taxon>
        <taxon>Liliopsida</taxon>
        <taxon>Poales</taxon>
        <taxon>Poaceae</taxon>
        <taxon>PACMAD clade</taxon>
        <taxon>Arundinoideae</taxon>
        <taxon>Arundineae</taxon>
        <taxon>Arundo</taxon>
    </lineage>
</organism>
<dbReference type="GO" id="GO:0008453">
    <property type="term" value="F:alanine-glyoxylate transaminase activity"/>
    <property type="evidence" value="ECO:0007669"/>
    <property type="project" value="UniProtKB-EC"/>
</dbReference>